<proteinExistence type="predicted"/>
<dbReference type="AlphaFoldDB" id="A0AAV2VQJ4"/>
<feature type="transmembrane region" description="Helical" evidence="1">
    <location>
        <begin position="43"/>
        <end position="68"/>
    </location>
</feature>
<organism evidence="2 3">
    <name type="scientific">Vibrio nigripulchritudo SOn1</name>
    <dbReference type="NCBI Taxonomy" id="1238450"/>
    <lineage>
        <taxon>Bacteria</taxon>
        <taxon>Pseudomonadati</taxon>
        <taxon>Pseudomonadota</taxon>
        <taxon>Gammaproteobacteria</taxon>
        <taxon>Vibrionales</taxon>
        <taxon>Vibrionaceae</taxon>
        <taxon>Vibrio</taxon>
    </lineage>
</organism>
<keyword evidence="1" id="KW-0812">Transmembrane</keyword>
<gene>
    <name evidence="2" type="ORF">VIBNISOn1_190041</name>
</gene>
<name>A0AAV2VQJ4_9VIBR</name>
<keyword evidence="1" id="KW-0472">Membrane</keyword>
<dbReference type="Proteomes" id="UP000018211">
    <property type="component" value="Unassembled WGS sequence"/>
</dbReference>
<sequence>MVALTLLYTSLVRRFFYALPIAFTKLLGVLVPTQGTNGLTRIAVCMGILVVGFGQVFFNHASTLYLMYLNHLGKLWSEGIDHIASLDSLTMSYFEFGGMAIIFGIRTPSQHVAAGLVLFALSVLLAKLIDYKLQSK</sequence>
<evidence type="ECO:0000256" key="1">
    <source>
        <dbReference type="SAM" id="Phobius"/>
    </source>
</evidence>
<keyword evidence="1" id="KW-1133">Transmembrane helix</keyword>
<accession>A0AAV2VQJ4</accession>
<evidence type="ECO:0000313" key="3">
    <source>
        <dbReference type="Proteomes" id="UP000018211"/>
    </source>
</evidence>
<reference evidence="2 3" key="1">
    <citation type="journal article" date="2013" name="ISME J.">
        <title>Comparative genomics of pathogenic lineages of Vibrio nigripulchritudo identifies virulence-associated traits.</title>
        <authorList>
            <person name="Goudenege D."/>
            <person name="Labreuche Y."/>
            <person name="Krin E."/>
            <person name="Ansquer D."/>
            <person name="Mangenot S."/>
            <person name="Calteau A."/>
            <person name="Medigue C."/>
            <person name="Mazel D."/>
            <person name="Polz M.F."/>
            <person name="Le Roux F."/>
        </authorList>
    </citation>
    <scope>NUCLEOTIDE SEQUENCE [LARGE SCALE GENOMIC DNA]</scope>
    <source>
        <strain evidence="2 3">SOn1</strain>
    </source>
</reference>
<feature type="transmembrane region" description="Helical" evidence="1">
    <location>
        <begin position="88"/>
        <end position="105"/>
    </location>
</feature>
<feature type="transmembrane region" description="Helical" evidence="1">
    <location>
        <begin position="15"/>
        <end position="31"/>
    </location>
</feature>
<feature type="transmembrane region" description="Helical" evidence="1">
    <location>
        <begin position="112"/>
        <end position="129"/>
    </location>
</feature>
<dbReference type="EMBL" id="CAOF01000101">
    <property type="protein sequence ID" value="CCO46822.1"/>
    <property type="molecule type" value="Genomic_DNA"/>
</dbReference>
<comment type="caution">
    <text evidence="2">The sequence shown here is derived from an EMBL/GenBank/DDBJ whole genome shotgun (WGS) entry which is preliminary data.</text>
</comment>
<protein>
    <submittedName>
        <fullName evidence="2">Uncharacterized protein</fullName>
    </submittedName>
</protein>
<evidence type="ECO:0000313" key="2">
    <source>
        <dbReference type="EMBL" id="CCO46822.1"/>
    </source>
</evidence>